<evidence type="ECO:0000256" key="3">
    <source>
        <dbReference type="ARBA" id="ARBA00009188"/>
    </source>
</evidence>
<dbReference type="OrthoDB" id="4037694at2759"/>
<evidence type="ECO:0000256" key="7">
    <source>
        <dbReference type="ARBA" id="ARBA00023128"/>
    </source>
</evidence>
<gene>
    <name evidence="13" type="ORF">Egran_01129</name>
</gene>
<dbReference type="GO" id="GO:0042407">
    <property type="term" value="P:cristae formation"/>
    <property type="evidence" value="ECO:0007669"/>
    <property type="project" value="InterPro"/>
</dbReference>
<evidence type="ECO:0000256" key="9">
    <source>
        <dbReference type="ARBA" id="ARBA00032159"/>
    </source>
</evidence>
<dbReference type="EMBL" id="NPHW01002607">
    <property type="protein sequence ID" value="OXV11115.1"/>
    <property type="molecule type" value="Genomic_DNA"/>
</dbReference>
<keyword evidence="7 11" id="KW-0496">Mitochondrion</keyword>
<comment type="function">
    <text evidence="1 11">Component of the MICOS complex, a large protein complex of the mitochondrial inner membrane that plays crucial roles in the maintenance of crista junctions, inner membrane architecture, and formation of contact sites to the outer membrane.</text>
</comment>
<reference evidence="13 14" key="1">
    <citation type="journal article" date="2015" name="Environ. Microbiol.">
        <title>Metagenome sequence of Elaphomyces granulatus from sporocarp tissue reveals Ascomycota ectomycorrhizal fingerprints of genome expansion and a Proteobacteria-rich microbiome.</title>
        <authorList>
            <person name="Quandt C.A."/>
            <person name="Kohler A."/>
            <person name="Hesse C.N."/>
            <person name="Sharpton T.J."/>
            <person name="Martin F."/>
            <person name="Spatafora J.W."/>
        </authorList>
    </citation>
    <scope>NUCLEOTIDE SEQUENCE [LARGE SCALE GENOMIC DNA]</scope>
    <source>
        <strain evidence="13 14">OSC145934</strain>
    </source>
</reference>
<evidence type="ECO:0000256" key="5">
    <source>
        <dbReference type="ARBA" id="ARBA00022692"/>
    </source>
</evidence>
<evidence type="ECO:0000313" key="13">
    <source>
        <dbReference type="EMBL" id="OXV11115.1"/>
    </source>
</evidence>
<dbReference type="InterPro" id="IPR031463">
    <property type="entry name" value="Mic12"/>
</dbReference>
<comment type="subcellular location">
    <subcellularLocation>
        <location evidence="2">Membrane</location>
    </subcellularLocation>
    <subcellularLocation>
        <location evidence="11">Mitochondrion inner membrane</location>
        <topology evidence="11">Single-pass membrane protein</topology>
    </subcellularLocation>
</comment>
<accession>A0A232M3Y3</accession>
<evidence type="ECO:0000256" key="10">
    <source>
        <dbReference type="ARBA" id="ARBA00032985"/>
    </source>
</evidence>
<comment type="caution">
    <text evidence="13">The sequence shown here is derived from an EMBL/GenBank/DDBJ whole genome shotgun (WGS) entry which is preliminary data.</text>
</comment>
<comment type="subunit">
    <text evidence="11">Component of the mitochondrial contact site and cristae organizing system (MICOS) complex.</text>
</comment>
<sequence length="134" mass="15334">MGFAAGFFGGFALTSSILYLSVQVHRANRLQQQAMIREQTEILNALASPAGTYYRKFAHLQSEADSWKGKKYKEDNDVDDMSKRRRPSRQALLKHQWNKEAESLTRKALAVRWEDVRGTAAEGYKAITRLVKKE</sequence>
<dbReference type="Proteomes" id="UP000243515">
    <property type="component" value="Unassembled WGS sequence"/>
</dbReference>
<keyword evidence="11" id="KW-0999">Mitochondrion inner membrane</keyword>
<evidence type="ECO:0000256" key="1">
    <source>
        <dbReference type="ARBA" id="ARBA00002689"/>
    </source>
</evidence>
<keyword evidence="8" id="KW-0472">Membrane</keyword>
<evidence type="ECO:0000313" key="14">
    <source>
        <dbReference type="Proteomes" id="UP000243515"/>
    </source>
</evidence>
<evidence type="ECO:0000256" key="2">
    <source>
        <dbReference type="ARBA" id="ARBA00004370"/>
    </source>
</evidence>
<dbReference type="GO" id="GO:0061617">
    <property type="term" value="C:MICOS complex"/>
    <property type="evidence" value="ECO:0007669"/>
    <property type="project" value="UniProtKB-UniRule"/>
</dbReference>
<evidence type="ECO:0000256" key="8">
    <source>
        <dbReference type="ARBA" id="ARBA00023136"/>
    </source>
</evidence>
<comment type="similarity">
    <text evidence="3 11">Belongs to the MICOS complex subunit Mic12 family.</text>
</comment>
<evidence type="ECO:0000256" key="12">
    <source>
        <dbReference type="SAM" id="MobiDB-lite"/>
    </source>
</evidence>
<dbReference type="AlphaFoldDB" id="A0A232M3Y3"/>
<evidence type="ECO:0000256" key="11">
    <source>
        <dbReference type="RuleBase" id="RU363010"/>
    </source>
</evidence>
<evidence type="ECO:0000256" key="6">
    <source>
        <dbReference type="ARBA" id="ARBA00022989"/>
    </source>
</evidence>
<dbReference type="Pfam" id="PF17050">
    <property type="entry name" value="AIM5"/>
    <property type="match status" value="1"/>
</dbReference>
<dbReference type="GO" id="GO:0044284">
    <property type="term" value="C:mitochondrial crista junction"/>
    <property type="evidence" value="ECO:0007669"/>
    <property type="project" value="InterPro"/>
</dbReference>
<keyword evidence="14" id="KW-1185">Reference proteome</keyword>
<keyword evidence="6" id="KW-1133">Transmembrane helix</keyword>
<keyword evidence="5" id="KW-0812">Transmembrane</keyword>
<proteinExistence type="inferred from homology"/>
<feature type="region of interest" description="Disordered" evidence="12">
    <location>
        <begin position="71"/>
        <end position="91"/>
    </location>
</feature>
<organism evidence="13 14">
    <name type="scientific">Elaphomyces granulatus</name>
    <dbReference type="NCBI Taxonomy" id="519963"/>
    <lineage>
        <taxon>Eukaryota</taxon>
        <taxon>Fungi</taxon>
        <taxon>Dikarya</taxon>
        <taxon>Ascomycota</taxon>
        <taxon>Pezizomycotina</taxon>
        <taxon>Eurotiomycetes</taxon>
        <taxon>Eurotiomycetidae</taxon>
        <taxon>Eurotiales</taxon>
        <taxon>Elaphomycetaceae</taxon>
        <taxon>Elaphomyces</taxon>
    </lineage>
</organism>
<protein>
    <recommendedName>
        <fullName evidence="4 11">MICOS complex subunit MIC12</fullName>
    </recommendedName>
    <alternativeName>
        <fullName evidence="10 11">Altered inheritance of mitochondria protein 5, mitochondrial</fullName>
    </alternativeName>
    <alternativeName>
        <fullName evidence="9 11">Found in mitochondrial proteome protein 51</fullName>
    </alternativeName>
</protein>
<evidence type="ECO:0000256" key="4">
    <source>
        <dbReference type="ARBA" id="ARBA00018170"/>
    </source>
</evidence>
<name>A0A232M3Y3_9EURO</name>